<gene>
    <name evidence="1" type="ORF">MKS88_005251</name>
</gene>
<dbReference type="Proteomes" id="UP001056978">
    <property type="component" value="Chromosome 14"/>
</dbReference>
<proteinExistence type="predicted"/>
<accession>A0ACB9Y2Z3</accession>
<reference evidence="1" key="1">
    <citation type="submission" date="2022-06" db="EMBL/GenBank/DDBJ databases">
        <title>The First Complete Genome of the Simian Malaria Parasite Plasmodium brasilianum.</title>
        <authorList>
            <person name="Bajic M."/>
            <person name="Ravishankar S."/>
        </authorList>
    </citation>
    <scope>NUCLEOTIDE SEQUENCE</scope>
    <source>
        <strain evidence="1">Bolivian I</strain>
    </source>
</reference>
<protein>
    <submittedName>
        <fullName evidence="1">Gamete antigen 27/25</fullName>
    </submittedName>
</protein>
<name>A0ACB9Y2Z3_PLABR</name>
<comment type="caution">
    <text evidence="1">The sequence shown here is derived from an EMBL/GenBank/DDBJ whole genome shotgun (WGS) entry which is preliminary data.</text>
</comment>
<evidence type="ECO:0000313" key="1">
    <source>
        <dbReference type="EMBL" id="KAI4834577.1"/>
    </source>
</evidence>
<keyword evidence="2" id="KW-1185">Reference proteome</keyword>
<dbReference type="EMBL" id="CM043782">
    <property type="protein sequence ID" value="KAI4834577.1"/>
    <property type="molecule type" value="Genomic_DNA"/>
</dbReference>
<evidence type="ECO:0000313" key="2">
    <source>
        <dbReference type="Proteomes" id="UP001056978"/>
    </source>
</evidence>
<organism evidence="1 2">
    <name type="scientific">Plasmodium brasilianum</name>
    <dbReference type="NCBI Taxonomy" id="5824"/>
    <lineage>
        <taxon>Eukaryota</taxon>
        <taxon>Sar</taxon>
        <taxon>Alveolata</taxon>
        <taxon>Apicomplexa</taxon>
        <taxon>Aconoidasida</taxon>
        <taxon>Haemosporida</taxon>
        <taxon>Plasmodiidae</taxon>
        <taxon>Plasmodium</taxon>
        <taxon>Plasmodium (Plasmodium)</taxon>
    </lineage>
</organism>
<sequence length="201" mass="23954">MKTFKSAKTHTKDKKKSEYNYEYFKDDVTEEAKKLGNVEFNVSFDLLYQLLLYGADEAKMFLEIEKTENILTVLRGFEKKYGYKFVDDESKNNCVSRIKKRLNSFVIEGVLTEEYLKQGEIFFWIEQRVGEEMSVKVYSAKQYPDKRKMCYNKNEIKKVKNDYEKEKCIKYSPEMIHNNIVTVGSFLVDILRESTFIRSKY</sequence>